<dbReference type="GO" id="GO:0008897">
    <property type="term" value="F:holo-[acyl-carrier-protein] synthase activity"/>
    <property type="evidence" value="ECO:0007669"/>
    <property type="project" value="InterPro"/>
</dbReference>
<evidence type="ECO:0000256" key="6">
    <source>
        <dbReference type="ARBA" id="ARBA00023098"/>
    </source>
</evidence>
<evidence type="ECO:0000259" key="8">
    <source>
        <dbReference type="Pfam" id="PF01648"/>
    </source>
</evidence>
<evidence type="ECO:0000256" key="1">
    <source>
        <dbReference type="ARBA" id="ARBA00022516"/>
    </source>
</evidence>
<dbReference type="InterPro" id="IPR008278">
    <property type="entry name" value="4-PPantetheinyl_Trfase_dom"/>
</dbReference>
<dbReference type="InterPro" id="IPR002582">
    <property type="entry name" value="ACPS"/>
</dbReference>
<keyword evidence="4" id="KW-0276">Fatty acid metabolism</keyword>
<dbReference type="HAMAP" id="MF_00101">
    <property type="entry name" value="AcpS"/>
    <property type="match status" value="1"/>
</dbReference>
<evidence type="ECO:0000256" key="5">
    <source>
        <dbReference type="ARBA" id="ARBA00022842"/>
    </source>
</evidence>
<keyword evidence="7" id="KW-0275">Fatty acid biosynthesis</keyword>
<dbReference type="InterPro" id="IPR037143">
    <property type="entry name" value="4-PPantetheinyl_Trfase_dom_sf"/>
</dbReference>
<protein>
    <recommendedName>
        <fullName evidence="8">4'-phosphopantetheinyl transferase domain-containing protein</fullName>
    </recommendedName>
</protein>
<dbReference type="EMBL" id="LAZR01011392">
    <property type="protein sequence ID" value="KKM61950.1"/>
    <property type="molecule type" value="Genomic_DNA"/>
</dbReference>
<evidence type="ECO:0000256" key="3">
    <source>
        <dbReference type="ARBA" id="ARBA00022723"/>
    </source>
</evidence>
<dbReference type="AlphaFoldDB" id="A0A0F9LCL0"/>
<keyword evidence="1" id="KW-0444">Lipid biosynthesis</keyword>
<dbReference type="NCBIfam" id="TIGR00556">
    <property type="entry name" value="pantethn_trn"/>
    <property type="match status" value="1"/>
</dbReference>
<keyword evidence="3" id="KW-0479">Metal-binding</keyword>
<keyword evidence="5" id="KW-0460">Magnesium</keyword>
<keyword evidence="6" id="KW-0443">Lipid metabolism</keyword>
<evidence type="ECO:0000256" key="7">
    <source>
        <dbReference type="ARBA" id="ARBA00023160"/>
    </source>
</evidence>
<accession>A0A0F9LCL0</accession>
<dbReference type="NCBIfam" id="TIGR00516">
    <property type="entry name" value="acpS"/>
    <property type="match status" value="1"/>
</dbReference>
<dbReference type="Pfam" id="PF01648">
    <property type="entry name" value="ACPS"/>
    <property type="match status" value="1"/>
</dbReference>
<evidence type="ECO:0000256" key="2">
    <source>
        <dbReference type="ARBA" id="ARBA00022679"/>
    </source>
</evidence>
<organism evidence="9">
    <name type="scientific">marine sediment metagenome</name>
    <dbReference type="NCBI Taxonomy" id="412755"/>
    <lineage>
        <taxon>unclassified sequences</taxon>
        <taxon>metagenomes</taxon>
        <taxon>ecological metagenomes</taxon>
    </lineage>
</organism>
<dbReference type="Gene3D" id="3.90.470.20">
    <property type="entry name" value="4'-phosphopantetheinyl transferase domain"/>
    <property type="match status" value="1"/>
</dbReference>
<comment type="caution">
    <text evidence="9">The sequence shown here is derived from an EMBL/GenBank/DDBJ whole genome shotgun (WGS) entry which is preliminary data.</text>
</comment>
<evidence type="ECO:0000256" key="4">
    <source>
        <dbReference type="ARBA" id="ARBA00022832"/>
    </source>
</evidence>
<gene>
    <name evidence="9" type="ORF">LCGC14_1526580</name>
</gene>
<reference evidence="9" key="1">
    <citation type="journal article" date="2015" name="Nature">
        <title>Complex archaea that bridge the gap between prokaryotes and eukaryotes.</title>
        <authorList>
            <person name="Spang A."/>
            <person name="Saw J.H."/>
            <person name="Jorgensen S.L."/>
            <person name="Zaremba-Niedzwiedzka K."/>
            <person name="Martijn J."/>
            <person name="Lind A.E."/>
            <person name="van Eijk R."/>
            <person name="Schleper C."/>
            <person name="Guy L."/>
            <person name="Ettema T.J."/>
        </authorList>
    </citation>
    <scope>NUCLEOTIDE SEQUENCE</scope>
</reference>
<dbReference type="GO" id="GO:0000287">
    <property type="term" value="F:magnesium ion binding"/>
    <property type="evidence" value="ECO:0007669"/>
    <property type="project" value="InterPro"/>
</dbReference>
<sequence length="122" mass="13807">MIKGIGIDIIRIRRIDEALARWGKQFEERVFTDKEIQSSYCLTKKAKLAYLAGRFAAKEAIFKSIGGGISWRHIEILAKESGEPYLANNKKTKEALDEKNIRRVLISISHDNDYAIAQAVAL</sequence>
<name>A0A0F9LCL0_9ZZZZ</name>
<proteinExistence type="inferred from homology"/>
<dbReference type="GO" id="GO:0006633">
    <property type="term" value="P:fatty acid biosynthetic process"/>
    <property type="evidence" value="ECO:0007669"/>
    <property type="project" value="UniProtKB-KW"/>
</dbReference>
<dbReference type="InterPro" id="IPR004568">
    <property type="entry name" value="Ppantetheine-prot_Trfase_dom"/>
</dbReference>
<dbReference type="SUPFAM" id="SSF56214">
    <property type="entry name" value="4'-phosphopantetheinyl transferase"/>
    <property type="match status" value="1"/>
</dbReference>
<evidence type="ECO:0000313" key="9">
    <source>
        <dbReference type="EMBL" id="KKM61950.1"/>
    </source>
</evidence>
<feature type="domain" description="4'-phosphopantetheinyl transferase" evidence="8">
    <location>
        <begin position="4"/>
        <end position="117"/>
    </location>
</feature>
<keyword evidence="2" id="KW-0808">Transferase</keyword>